<evidence type="ECO:0000256" key="1">
    <source>
        <dbReference type="ARBA" id="ARBA00000085"/>
    </source>
</evidence>
<dbReference type="PROSITE" id="PS50887">
    <property type="entry name" value="GGDEF"/>
    <property type="match status" value="1"/>
</dbReference>
<keyword evidence="4" id="KW-0597">Phosphoprotein</keyword>
<evidence type="ECO:0000256" key="3">
    <source>
        <dbReference type="ARBA" id="ARBA00012438"/>
    </source>
</evidence>
<name>A0A6L9MWS9_9ALTE</name>
<comment type="caution">
    <text evidence="10">The sequence shown here is derived from an EMBL/GenBank/DDBJ whole genome shotgun (WGS) entry which is preliminary data.</text>
</comment>
<dbReference type="Pfam" id="PF00990">
    <property type="entry name" value="GGDEF"/>
    <property type="match status" value="1"/>
</dbReference>
<dbReference type="PANTHER" id="PTHR43304:SF1">
    <property type="entry name" value="PAC DOMAIN-CONTAINING PROTEIN"/>
    <property type="match status" value="1"/>
</dbReference>
<dbReference type="EC" id="2.7.13.3" evidence="3"/>
<dbReference type="InterPro" id="IPR001610">
    <property type="entry name" value="PAC"/>
</dbReference>
<dbReference type="InterPro" id="IPR013655">
    <property type="entry name" value="PAS_fold_3"/>
</dbReference>
<dbReference type="PROSITE" id="PS50112">
    <property type="entry name" value="PAS"/>
    <property type="match status" value="3"/>
</dbReference>
<dbReference type="InterPro" id="IPR000700">
    <property type="entry name" value="PAS-assoc_C"/>
</dbReference>
<dbReference type="SUPFAM" id="SSF55785">
    <property type="entry name" value="PYP-like sensor domain (PAS domain)"/>
    <property type="match status" value="3"/>
</dbReference>
<dbReference type="Proteomes" id="UP000478837">
    <property type="component" value="Unassembled WGS sequence"/>
</dbReference>
<evidence type="ECO:0000256" key="6">
    <source>
        <dbReference type="ARBA" id="ARBA00022777"/>
    </source>
</evidence>
<dbReference type="PROSITE" id="PS50113">
    <property type="entry name" value="PAC"/>
    <property type="match status" value="2"/>
</dbReference>
<reference evidence="10 11" key="1">
    <citation type="submission" date="2020-01" db="EMBL/GenBank/DDBJ databases">
        <title>Genomes of bacteria type strains.</title>
        <authorList>
            <person name="Chen J."/>
            <person name="Zhu S."/>
            <person name="Yang J."/>
        </authorList>
    </citation>
    <scope>NUCLEOTIDE SEQUENCE [LARGE SCALE GENOMIC DNA]</scope>
    <source>
        <strain evidence="10 11">LMG 22958</strain>
    </source>
</reference>
<sequence>MEEINKLNELHMEVARLRQIIDGTNIGTWEWNVQTGETRFNERWAQIIGYTLDEISPTNIDTWLNFAHPDDLAKSERLLNAHFDGHTPFYHCEIRMKHRDGTWVWVRDHGRVVTRNPEGLPEWIVGSHIDITQEKLEHIATQRLNKIASSVPGVIYEFEMDDDGQMAFPYASPGIVDIYGVTPEEAMEQVDEVFSAIHPADVEYVEKSILQSAQNLEPWVAEYRVELHGQTRWVSGYARPERLKNKTRWYGLIVDSTDTKKVSLKLEESQRRLKQAQTLAQLGHWEANTETGDLFWSPQIFEIFGFEPDSFQPSTKAFYDAVHPDDRKRVQASEEQAKLTGIQDVEHRIVRPDGTIRWVHEYAHVVPQRDNADSSVLIGTVQDITERKALEIRLREQSNTDALTQIFNRRYAMAFLKKLFNVNHARLNDNAECAVISFDIDYFKKVNDTYGHAIGDRALRLLAQTVKEVLRSDDVFARMGGEEFMIILPGTTLSEGYCLAERVRELVESTAISTRSCVTHITVTLAVASYSMNDSSVEDFYVRLDDGLYKGKREGRNRVVLVENERA</sequence>
<dbReference type="RefSeq" id="WP_163112000.1">
    <property type="nucleotide sequence ID" value="NZ_JAAAWP010000006.1"/>
</dbReference>
<keyword evidence="5" id="KW-0808">Transferase</keyword>
<evidence type="ECO:0000256" key="2">
    <source>
        <dbReference type="ARBA" id="ARBA00001946"/>
    </source>
</evidence>
<evidence type="ECO:0000256" key="5">
    <source>
        <dbReference type="ARBA" id="ARBA00022679"/>
    </source>
</evidence>
<accession>A0A6L9MWS9</accession>
<dbReference type="CDD" id="cd01949">
    <property type="entry name" value="GGDEF"/>
    <property type="match status" value="1"/>
</dbReference>
<dbReference type="GO" id="GO:0004673">
    <property type="term" value="F:protein histidine kinase activity"/>
    <property type="evidence" value="ECO:0007669"/>
    <property type="project" value="UniProtKB-EC"/>
</dbReference>
<dbReference type="NCBIfam" id="TIGR00254">
    <property type="entry name" value="GGDEF"/>
    <property type="match status" value="1"/>
</dbReference>
<dbReference type="Gene3D" id="2.10.70.100">
    <property type="match status" value="1"/>
</dbReference>
<organism evidence="10 11">
    <name type="scientific">Alteromonas hispanica</name>
    <dbReference type="NCBI Taxonomy" id="315421"/>
    <lineage>
        <taxon>Bacteria</taxon>
        <taxon>Pseudomonadati</taxon>
        <taxon>Pseudomonadota</taxon>
        <taxon>Gammaproteobacteria</taxon>
        <taxon>Alteromonadales</taxon>
        <taxon>Alteromonadaceae</taxon>
        <taxon>Alteromonas/Salinimonas group</taxon>
        <taxon>Alteromonas</taxon>
    </lineage>
</organism>
<dbReference type="InterPro" id="IPR035965">
    <property type="entry name" value="PAS-like_dom_sf"/>
</dbReference>
<dbReference type="NCBIfam" id="TIGR00229">
    <property type="entry name" value="sensory_box"/>
    <property type="match status" value="2"/>
</dbReference>
<gene>
    <name evidence="10" type="ORF">GTW09_11505</name>
</gene>
<feature type="domain" description="GGDEF" evidence="9">
    <location>
        <begin position="431"/>
        <end position="564"/>
    </location>
</feature>
<evidence type="ECO:0000259" key="7">
    <source>
        <dbReference type="PROSITE" id="PS50112"/>
    </source>
</evidence>
<dbReference type="InterPro" id="IPR029787">
    <property type="entry name" value="Nucleotide_cyclase"/>
</dbReference>
<feature type="domain" description="PAS" evidence="7">
    <location>
        <begin position="13"/>
        <end position="86"/>
    </location>
</feature>
<dbReference type="AlphaFoldDB" id="A0A6L9MWS9"/>
<dbReference type="FunFam" id="3.30.70.270:FF:000001">
    <property type="entry name" value="Diguanylate cyclase domain protein"/>
    <property type="match status" value="1"/>
</dbReference>
<dbReference type="SMART" id="SM00267">
    <property type="entry name" value="GGDEF"/>
    <property type="match status" value="1"/>
</dbReference>
<proteinExistence type="predicted"/>
<dbReference type="EMBL" id="JAAAWP010000006">
    <property type="protein sequence ID" value="NDW22150.1"/>
    <property type="molecule type" value="Genomic_DNA"/>
</dbReference>
<evidence type="ECO:0000259" key="9">
    <source>
        <dbReference type="PROSITE" id="PS50887"/>
    </source>
</evidence>
<dbReference type="Gene3D" id="3.30.450.20">
    <property type="entry name" value="PAS domain"/>
    <property type="match status" value="3"/>
</dbReference>
<evidence type="ECO:0000313" key="10">
    <source>
        <dbReference type="EMBL" id="NDW22150.1"/>
    </source>
</evidence>
<dbReference type="Pfam" id="PF08447">
    <property type="entry name" value="PAS_3"/>
    <property type="match status" value="3"/>
</dbReference>
<dbReference type="PANTHER" id="PTHR43304">
    <property type="entry name" value="PHYTOCHROME-LIKE PROTEIN CPH1"/>
    <property type="match status" value="1"/>
</dbReference>
<comment type="cofactor">
    <cofactor evidence="2">
        <name>Mg(2+)</name>
        <dbReference type="ChEBI" id="CHEBI:18420"/>
    </cofactor>
</comment>
<keyword evidence="11" id="KW-1185">Reference proteome</keyword>
<dbReference type="InterPro" id="IPR000160">
    <property type="entry name" value="GGDEF_dom"/>
</dbReference>
<evidence type="ECO:0000313" key="11">
    <source>
        <dbReference type="Proteomes" id="UP000478837"/>
    </source>
</evidence>
<dbReference type="Gene3D" id="3.30.70.270">
    <property type="match status" value="1"/>
</dbReference>
<feature type="domain" description="PAC" evidence="8">
    <location>
        <begin position="90"/>
        <end position="143"/>
    </location>
</feature>
<keyword evidence="6" id="KW-0418">Kinase</keyword>
<evidence type="ECO:0000259" key="8">
    <source>
        <dbReference type="PROSITE" id="PS50113"/>
    </source>
</evidence>
<dbReference type="SMART" id="SM00091">
    <property type="entry name" value="PAS"/>
    <property type="match status" value="3"/>
</dbReference>
<dbReference type="InterPro" id="IPR000014">
    <property type="entry name" value="PAS"/>
</dbReference>
<feature type="domain" description="PAS" evidence="7">
    <location>
        <begin position="294"/>
        <end position="341"/>
    </location>
</feature>
<dbReference type="SUPFAM" id="SSF55073">
    <property type="entry name" value="Nucleotide cyclase"/>
    <property type="match status" value="1"/>
</dbReference>
<comment type="catalytic activity">
    <reaction evidence="1">
        <text>ATP + protein L-histidine = ADP + protein N-phospho-L-histidine.</text>
        <dbReference type="EC" id="2.7.13.3"/>
    </reaction>
</comment>
<dbReference type="CDD" id="cd00130">
    <property type="entry name" value="PAS"/>
    <property type="match status" value="3"/>
</dbReference>
<dbReference type="InterPro" id="IPR052162">
    <property type="entry name" value="Sensor_kinase/Photoreceptor"/>
</dbReference>
<protein>
    <recommendedName>
        <fullName evidence="3">histidine kinase</fullName>
        <ecNumber evidence="3">2.7.13.3</ecNumber>
    </recommendedName>
</protein>
<feature type="domain" description="PAS" evidence="7">
    <location>
        <begin position="158"/>
        <end position="217"/>
    </location>
</feature>
<dbReference type="InterPro" id="IPR043128">
    <property type="entry name" value="Rev_trsase/Diguanyl_cyclase"/>
</dbReference>
<feature type="domain" description="PAC" evidence="8">
    <location>
        <begin position="343"/>
        <end position="396"/>
    </location>
</feature>
<dbReference type="SMART" id="SM00086">
    <property type="entry name" value="PAC"/>
    <property type="match status" value="2"/>
</dbReference>
<evidence type="ECO:0000256" key="4">
    <source>
        <dbReference type="ARBA" id="ARBA00022553"/>
    </source>
</evidence>